<name>A0A2T6ZRX6_TUBBO</name>
<feature type="compositionally biased region" description="Basic residues" evidence="1">
    <location>
        <begin position="82"/>
        <end position="95"/>
    </location>
</feature>
<accession>A0A2T6ZRX6</accession>
<comment type="caution">
    <text evidence="2">The sequence shown here is derived from an EMBL/GenBank/DDBJ whole genome shotgun (WGS) entry which is preliminary data.</text>
</comment>
<sequence length="242" mass="27217">MLLPRIYQYNDFFSAPNNSTTGLTKSVRQVFQAILKKYQNQDVRSVRNYSTLAFPRQSSHQGQCQKPSKQLQLGTSTPQRPNTKRSRPRSQHGKSPKFLEIQVVEITSSPENPRYNPHPRHHSRKHTSKGTNLKLEKPKSKQSILQSPKVEPKSLQISTAPVPLALPTPAILPPFLSSPSHHLITTTPQLPGCTSCTHTPCGALGMVRMAVLVEEEGISISGGRFHLDYDYSELRFLREFRG</sequence>
<dbReference type="EMBL" id="NESQ01000126">
    <property type="protein sequence ID" value="PUU78242.1"/>
    <property type="molecule type" value="Genomic_DNA"/>
</dbReference>
<proteinExistence type="predicted"/>
<feature type="compositionally biased region" description="Polar residues" evidence="1">
    <location>
        <begin position="55"/>
        <end position="81"/>
    </location>
</feature>
<protein>
    <submittedName>
        <fullName evidence="2">Uncharacterized protein</fullName>
    </submittedName>
</protein>
<gene>
    <name evidence="2" type="ORF">B9Z19DRAFT_1065202</name>
</gene>
<keyword evidence="3" id="KW-1185">Reference proteome</keyword>
<dbReference type="Proteomes" id="UP000244722">
    <property type="component" value="Unassembled WGS sequence"/>
</dbReference>
<evidence type="ECO:0000313" key="3">
    <source>
        <dbReference type="Proteomes" id="UP000244722"/>
    </source>
</evidence>
<feature type="region of interest" description="Disordered" evidence="1">
    <location>
        <begin position="55"/>
        <end position="152"/>
    </location>
</feature>
<dbReference type="OrthoDB" id="10661149at2759"/>
<evidence type="ECO:0000256" key="1">
    <source>
        <dbReference type="SAM" id="MobiDB-lite"/>
    </source>
</evidence>
<organism evidence="2 3">
    <name type="scientific">Tuber borchii</name>
    <name type="common">White truffle</name>
    <dbReference type="NCBI Taxonomy" id="42251"/>
    <lineage>
        <taxon>Eukaryota</taxon>
        <taxon>Fungi</taxon>
        <taxon>Dikarya</taxon>
        <taxon>Ascomycota</taxon>
        <taxon>Pezizomycotina</taxon>
        <taxon>Pezizomycetes</taxon>
        <taxon>Pezizales</taxon>
        <taxon>Tuberaceae</taxon>
        <taxon>Tuber</taxon>
    </lineage>
</organism>
<evidence type="ECO:0000313" key="2">
    <source>
        <dbReference type="EMBL" id="PUU78242.1"/>
    </source>
</evidence>
<dbReference type="AlphaFoldDB" id="A0A2T6ZRX6"/>
<reference evidence="2 3" key="1">
    <citation type="submission" date="2017-04" db="EMBL/GenBank/DDBJ databases">
        <title>Draft genome sequence of Tuber borchii Vittad., a whitish edible truffle.</title>
        <authorList>
            <consortium name="DOE Joint Genome Institute"/>
            <person name="Murat C."/>
            <person name="Kuo A."/>
            <person name="Barry K.W."/>
            <person name="Clum A."/>
            <person name="Dockter R.B."/>
            <person name="Fauchery L."/>
            <person name="Iotti M."/>
            <person name="Kohler A."/>
            <person name="Labutti K."/>
            <person name="Lindquist E.A."/>
            <person name="Lipzen A."/>
            <person name="Ohm R.A."/>
            <person name="Wang M."/>
            <person name="Grigoriev I.V."/>
            <person name="Zambonelli A."/>
            <person name="Martin F.M."/>
        </authorList>
    </citation>
    <scope>NUCLEOTIDE SEQUENCE [LARGE SCALE GENOMIC DNA]</scope>
    <source>
        <strain evidence="2 3">Tbo3840</strain>
    </source>
</reference>
<feature type="compositionally biased region" description="Basic residues" evidence="1">
    <location>
        <begin position="117"/>
        <end position="128"/>
    </location>
</feature>